<sequence>MRKNEKRQRSSRYCDFHKDREHTTEECRPLRDKIERFTRMGYIKEVDQFAINEKGKRKRRTEEELSPQENDIGPQLRRRIVNVIEGGGYGGFTRSARKRHAPEMASGHVMGILPEGNDQGQAMVLTFTEEDRRGIRRILAHRGRNCAALPLTKK</sequence>
<proteinExistence type="predicted"/>
<protein>
    <recommendedName>
        <fullName evidence="4">Reverse transcriptase domain-containing protein</fullName>
    </recommendedName>
</protein>
<gene>
    <name evidence="2" type="ORF">Salat_2152200</name>
</gene>
<accession>A0AAE2CH88</accession>
<dbReference type="Proteomes" id="UP001293254">
    <property type="component" value="Unassembled WGS sequence"/>
</dbReference>
<evidence type="ECO:0000256" key="1">
    <source>
        <dbReference type="SAM" id="MobiDB-lite"/>
    </source>
</evidence>
<dbReference type="AlphaFoldDB" id="A0AAE2CH88"/>
<evidence type="ECO:0008006" key="4">
    <source>
        <dbReference type="Google" id="ProtNLM"/>
    </source>
</evidence>
<organism evidence="2 3">
    <name type="scientific">Sesamum alatum</name>
    <dbReference type="NCBI Taxonomy" id="300844"/>
    <lineage>
        <taxon>Eukaryota</taxon>
        <taxon>Viridiplantae</taxon>
        <taxon>Streptophyta</taxon>
        <taxon>Embryophyta</taxon>
        <taxon>Tracheophyta</taxon>
        <taxon>Spermatophyta</taxon>
        <taxon>Magnoliopsida</taxon>
        <taxon>eudicotyledons</taxon>
        <taxon>Gunneridae</taxon>
        <taxon>Pentapetalae</taxon>
        <taxon>asterids</taxon>
        <taxon>lamiids</taxon>
        <taxon>Lamiales</taxon>
        <taxon>Pedaliaceae</taxon>
        <taxon>Sesamum</taxon>
    </lineage>
</organism>
<evidence type="ECO:0000313" key="3">
    <source>
        <dbReference type="Proteomes" id="UP001293254"/>
    </source>
</evidence>
<evidence type="ECO:0000313" key="2">
    <source>
        <dbReference type="EMBL" id="KAK4422015.1"/>
    </source>
</evidence>
<dbReference type="EMBL" id="JACGWO010000008">
    <property type="protein sequence ID" value="KAK4422015.1"/>
    <property type="molecule type" value="Genomic_DNA"/>
</dbReference>
<reference evidence="2" key="2">
    <citation type="journal article" date="2024" name="Plant">
        <title>Genomic evolution and insights into agronomic trait innovations of Sesamum species.</title>
        <authorList>
            <person name="Miao H."/>
            <person name="Wang L."/>
            <person name="Qu L."/>
            <person name="Liu H."/>
            <person name="Sun Y."/>
            <person name="Le M."/>
            <person name="Wang Q."/>
            <person name="Wei S."/>
            <person name="Zheng Y."/>
            <person name="Lin W."/>
            <person name="Duan Y."/>
            <person name="Cao H."/>
            <person name="Xiong S."/>
            <person name="Wang X."/>
            <person name="Wei L."/>
            <person name="Li C."/>
            <person name="Ma Q."/>
            <person name="Ju M."/>
            <person name="Zhao R."/>
            <person name="Li G."/>
            <person name="Mu C."/>
            <person name="Tian Q."/>
            <person name="Mei H."/>
            <person name="Zhang T."/>
            <person name="Gao T."/>
            <person name="Zhang H."/>
        </authorList>
    </citation>
    <scope>NUCLEOTIDE SEQUENCE</scope>
    <source>
        <strain evidence="2">3651</strain>
    </source>
</reference>
<feature type="region of interest" description="Disordered" evidence="1">
    <location>
        <begin position="51"/>
        <end position="74"/>
    </location>
</feature>
<reference evidence="2" key="1">
    <citation type="submission" date="2020-06" db="EMBL/GenBank/DDBJ databases">
        <authorList>
            <person name="Li T."/>
            <person name="Hu X."/>
            <person name="Zhang T."/>
            <person name="Song X."/>
            <person name="Zhang H."/>
            <person name="Dai N."/>
            <person name="Sheng W."/>
            <person name="Hou X."/>
            <person name="Wei L."/>
        </authorList>
    </citation>
    <scope>NUCLEOTIDE SEQUENCE</scope>
    <source>
        <strain evidence="2">3651</strain>
        <tissue evidence="2">Leaf</tissue>
    </source>
</reference>
<name>A0AAE2CH88_9LAMI</name>
<keyword evidence="3" id="KW-1185">Reference proteome</keyword>
<comment type="caution">
    <text evidence="2">The sequence shown here is derived from an EMBL/GenBank/DDBJ whole genome shotgun (WGS) entry which is preliminary data.</text>
</comment>